<evidence type="ECO:0000256" key="1">
    <source>
        <dbReference type="ARBA" id="ARBA00004167"/>
    </source>
</evidence>
<sequence length="440" mass="48009">MHHDKQIILWPEGEHPSLEMLRQYQQGSLPVTLQHPLERHVLGCALCADVLEGMELSDERRTRATVALIKQRIRAKLEPGQRKAVPYWQVAAAILVLVCSAVLVLYYNLPKEQPQPALAKTETQQESINPRYAPLPPPARPEKQEAAAESIAAALPPKKAAPAKRLNEPKPQESIAPASKEKETIALEQADGNYLADISEAVKSQTNADSIPRASIAATSRQASKSIAESSAFRENKSAITIRGVSSLPATNQKQVTGRVVSPEGEPLPGVVVMLKDKSAAAITGPDGIYRLPVPADTSQTLRFSFIGYYTKELPLAKNETQANVVLAQDTNALSEVVVTGYGHEKTKEHEQAQPVIGWRKYKKYLQVNQRPVPEAGKVKVNFTITADGTLQDLRITKSLCPACDAEALRLVQEGPAWQAATKNGLPVSSSVKVSVRFRK</sequence>
<keyword evidence="3 6" id="KW-1133">Transmembrane helix</keyword>
<gene>
    <name evidence="8" type="ORF">D1627_15405</name>
</gene>
<evidence type="ECO:0000313" key="9">
    <source>
        <dbReference type="Proteomes" id="UP000266005"/>
    </source>
</evidence>
<organism evidence="8 9">
    <name type="scientific">Pontibacter oryzae</name>
    <dbReference type="NCBI Taxonomy" id="2304593"/>
    <lineage>
        <taxon>Bacteria</taxon>
        <taxon>Pseudomonadati</taxon>
        <taxon>Bacteroidota</taxon>
        <taxon>Cytophagia</taxon>
        <taxon>Cytophagales</taxon>
        <taxon>Hymenobacteraceae</taxon>
        <taxon>Pontibacter</taxon>
    </lineage>
</organism>
<dbReference type="OrthoDB" id="1112758at2"/>
<evidence type="ECO:0000256" key="3">
    <source>
        <dbReference type="ARBA" id="ARBA00022989"/>
    </source>
</evidence>
<name>A0A399RWW8_9BACT</name>
<dbReference type="SUPFAM" id="SSF74653">
    <property type="entry name" value="TolA/TonB C-terminal domain"/>
    <property type="match status" value="1"/>
</dbReference>
<accession>A0A399RWW8</accession>
<dbReference type="AlphaFoldDB" id="A0A399RWW8"/>
<dbReference type="Gene3D" id="2.60.40.1120">
    <property type="entry name" value="Carboxypeptidase-like, regulatory domain"/>
    <property type="match status" value="1"/>
</dbReference>
<dbReference type="Proteomes" id="UP000266005">
    <property type="component" value="Unassembled WGS sequence"/>
</dbReference>
<feature type="compositionally biased region" description="Low complexity" evidence="5">
    <location>
        <begin position="147"/>
        <end position="164"/>
    </location>
</feature>
<dbReference type="EMBL" id="QWGE01000005">
    <property type="protein sequence ID" value="RIJ34307.1"/>
    <property type="molecule type" value="Genomic_DNA"/>
</dbReference>
<dbReference type="RefSeq" id="WP_119433167.1">
    <property type="nucleotide sequence ID" value="NZ_QWGE01000005.1"/>
</dbReference>
<reference evidence="9" key="1">
    <citation type="submission" date="2018-08" db="EMBL/GenBank/DDBJ databases">
        <title>Mucilaginibacter sp. MYSH2.</title>
        <authorList>
            <person name="Seo T."/>
        </authorList>
    </citation>
    <scope>NUCLEOTIDE SEQUENCE [LARGE SCALE GENOMIC DNA]</scope>
    <source>
        <strain evidence="9">KIRAN</strain>
    </source>
</reference>
<comment type="subcellular location">
    <subcellularLocation>
        <location evidence="1">Membrane</location>
        <topology evidence="1">Single-pass membrane protein</topology>
    </subcellularLocation>
</comment>
<dbReference type="Pfam" id="PF03544">
    <property type="entry name" value="TonB_C"/>
    <property type="match status" value="1"/>
</dbReference>
<feature type="region of interest" description="Disordered" evidence="5">
    <location>
        <begin position="115"/>
        <end position="181"/>
    </location>
</feature>
<feature type="transmembrane region" description="Helical" evidence="6">
    <location>
        <begin position="84"/>
        <end position="107"/>
    </location>
</feature>
<protein>
    <submittedName>
        <fullName evidence="8">TonB family protein</fullName>
    </submittedName>
</protein>
<evidence type="ECO:0000259" key="7">
    <source>
        <dbReference type="Pfam" id="PF03544"/>
    </source>
</evidence>
<evidence type="ECO:0000256" key="6">
    <source>
        <dbReference type="SAM" id="Phobius"/>
    </source>
</evidence>
<dbReference type="InterPro" id="IPR008969">
    <property type="entry name" value="CarboxyPept-like_regulatory"/>
</dbReference>
<dbReference type="InterPro" id="IPR006260">
    <property type="entry name" value="TonB/TolA_C"/>
</dbReference>
<keyword evidence="9" id="KW-1185">Reference proteome</keyword>
<proteinExistence type="predicted"/>
<feature type="domain" description="TonB C-terminal" evidence="7">
    <location>
        <begin position="376"/>
        <end position="439"/>
    </location>
</feature>
<dbReference type="NCBIfam" id="TIGR01352">
    <property type="entry name" value="tonB_Cterm"/>
    <property type="match status" value="1"/>
</dbReference>
<keyword evidence="4 6" id="KW-0472">Membrane</keyword>
<dbReference type="Gene3D" id="3.30.1150.10">
    <property type="match status" value="1"/>
</dbReference>
<comment type="caution">
    <text evidence="8">The sequence shown here is derived from an EMBL/GenBank/DDBJ whole genome shotgun (WGS) entry which is preliminary data.</text>
</comment>
<keyword evidence="2 6" id="KW-0812">Transmembrane</keyword>
<dbReference type="GO" id="GO:0016020">
    <property type="term" value="C:membrane"/>
    <property type="evidence" value="ECO:0007669"/>
    <property type="project" value="UniProtKB-SubCell"/>
</dbReference>
<evidence type="ECO:0000256" key="4">
    <source>
        <dbReference type="ARBA" id="ARBA00023136"/>
    </source>
</evidence>
<dbReference type="InterPro" id="IPR037682">
    <property type="entry name" value="TonB_C"/>
</dbReference>
<dbReference type="SUPFAM" id="SSF49464">
    <property type="entry name" value="Carboxypeptidase regulatory domain-like"/>
    <property type="match status" value="1"/>
</dbReference>
<dbReference type="Pfam" id="PF13715">
    <property type="entry name" value="CarbopepD_reg_2"/>
    <property type="match status" value="1"/>
</dbReference>
<evidence type="ECO:0000313" key="8">
    <source>
        <dbReference type="EMBL" id="RIJ34307.1"/>
    </source>
</evidence>
<evidence type="ECO:0000256" key="5">
    <source>
        <dbReference type="SAM" id="MobiDB-lite"/>
    </source>
</evidence>
<dbReference type="GO" id="GO:0055085">
    <property type="term" value="P:transmembrane transport"/>
    <property type="evidence" value="ECO:0007669"/>
    <property type="project" value="InterPro"/>
</dbReference>
<evidence type="ECO:0000256" key="2">
    <source>
        <dbReference type="ARBA" id="ARBA00022692"/>
    </source>
</evidence>